<name>A0ABP7XH69_9ACTN</name>
<evidence type="ECO:0000256" key="2">
    <source>
        <dbReference type="ARBA" id="ARBA00023136"/>
    </source>
</evidence>
<dbReference type="PANTHER" id="PTHR37042:SF4">
    <property type="entry name" value="OUTER MEMBRANE PROTEIN RV1973"/>
    <property type="match status" value="1"/>
</dbReference>
<feature type="signal peptide" evidence="3">
    <location>
        <begin position="1"/>
        <end position="21"/>
    </location>
</feature>
<keyword evidence="2" id="KW-0472">Membrane</keyword>
<dbReference type="EMBL" id="BAAAZH010000011">
    <property type="protein sequence ID" value="GAA4115646.1"/>
    <property type="molecule type" value="Genomic_DNA"/>
</dbReference>
<keyword evidence="3" id="KW-0732">Signal</keyword>
<feature type="chain" id="PRO_5046694844" description="SnoaL-like domain-containing protein" evidence="3">
    <location>
        <begin position="22"/>
        <end position="163"/>
    </location>
</feature>
<evidence type="ECO:0000256" key="1">
    <source>
        <dbReference type="ARBA" id="ARBA00004370"/>
    </source>
</evidence>
<sequence>MRRLAVGAAIVALLPMLSACGGGDDDLDARGRADVLRVATDRLEALFSYDAEGLSEDLAEVDGLVTGDLREEYRDALSGASGRRIRSLEASSSATVVDIGLADADAARPVVLAYLRQTTTTAASPTPAVQVTAIEATLSTVDGAWRVLRLEPVAGNGASDDDD</sequence>
<evidence type="ECO:0000313" key="5">
    <source>
        <dbReference type="Proteomes" id="UP001501495"/>
    </source>
</evidence>
<dbReference type="PANTHER" id="PTHR37042">
    <property type="entry name" value="OUTER MEMBRANE PROTEIN RV1973"/>
    <property type="match status" value="1"/>
</dbReference>
<dbReference type="Proteomes" id="UP001501495">
    <property type="component" value="Unassembled WGS sequence"/>
</dbReference>
<comment type="subcellular location">
    <subcellularLocation>
        <location evidence="1">Membrane</location>
    </subcellularLocation>
</comment>
<reference evidence="5" key="1">
    <citation type="journal article" date="2019" name="Int. J. Syst. Evol. Microbiol.">
        <title>The Global Catalogue of Microorganisms (GCM) 10K type strain sequencing project: providing services to taxonomists for standard genome sequencing and annotation.</title>
        <authorList>
            <consortium name="The Broad Institute Genomics Platform"/>
            <consortium name="The Broad Institute Genome Sequencing Center for Infectious Disease"/>
            <person name="Wu L."/>
            <person name="Ma J."/>
        </authorList>
    </citation>
    <scope>NUCLEOTIDE SEQUENCE [LARGE SCALE GENOMIC DNA]</scope>
    <source>
        <strain evidence="5">JCM 16703</strain>
    </source>
</reference>
<evidence type="ECO:0008006" key="6">
    <source>
        <dbReference type="Google" id="ProtNLM"/>
    </source>
</evidence>
<protein>
    <recommendedName>
        <fullName evidence="6">SnoaL-like domain-containing protein</fullName>
    </recommendedName>
</protein>
<keyword evidence="5" id="KW-1185">Reference proteome</keyword>
<comment type="caution">
    <text evidence="4">The sequence shown here is derived from an EMBL/GenBank/DDBJ whole genome shotgun (WGS) entry which is preliminary data.</text>
</comment>
<accession>A0ABP7XH69</accession>
<organism evidence="4 5">
    <name type="scientific">Nocardioides fonticola</name>
    <dbReference type="NCBI Taxonomy" id="450363"/>
    <lineage>
        <taxon>Bacteria</taxon>
        <taxon>Bacillati</taxon>
        <taxon>Actinomycetota</taxon>
        <taxon>Actinomycetes</taxon>
        <taxon>Propionibacteriales</taxon>
        <taxon>Nocardioidaceae</taxon>
        <taxon>Nocardioides</taxon>
    </lineage>
</organism>
<proteinExistence type="predicted"/>
<gene>
    <name evidence="4" type="ORF">GCM10022215_14630</name>
</gene>
<evidence type="ECO:0000256" key="3">
    <source>
        <dbReference type="SAM" id="SignalP"/>
    </source>
</evidence>
<evidence type="ECO:0000313" key="4">
    <source>
        <dbReference type="EMBL" id="GAA4115646.1"/>
    </source>
</evidence>
<dbReference type="RefSeq" id="WP_344732644.1">
    <property type="nucleotide sequence ID" value="NZ_BAAAZH010000011.1"/>
</dbReference>
<dbReference type="PROSITE" id="PS51257">
    <property type="entry name" value="PROKAR_LIPOPROTEIN"/>
    <property type="match status" value="1"/>
</dbReference>